<keyword evidence="2" id="KW-1185">Reference proteome</keyword>
<reference evidence="1" key="2">
    <citation type="submission" date="2013-09" db="EMBL/GenBank/DDBJ databases">
        <title>Draft genome sequence of Anaerotruncus colihominis(DSM 17241).</title>
        <authorList>
            <person name="Sudarsanam P."/>
            <person name="Ley R."/>
            <person name="Guruge J."/>
            <person name="Turnbaugh P.J."/>
            <person name="Mahowald M."/>
            <person name="Liep D."/>
            <person name="Gordon J."/>
        </authorList>
    </citation>
    <scope>NUCLEOTIDE SEQUENCE</scope>
    <source>
        <strain evidence="1">DSM 17241</strain>
    </source>
</reference>
<evidence type="ECO:0000313" key="1">
    <source>
        <dbReference type="EMBL" id="EDS11677.1"/>
    </source>
</evidence>
<gene>
    <name evidence="1" type="ORF">ANACOL_01568</name>
</gene>
<protein>
    <submittedName>
        <fullName evidence="1">Uncharacterized protein</fullName>
    </submittedName>
</protein>
<dbReference type="HOGENOM" id="CLU_3303748_0_0_9"/>
<sequence length="39" mass="4687">MNLFQTICIPHSQPPKQPGNRIDFKHSLINYFIDRFLKK</sequence>
<name>B0PA00_9FIRM</name>
<reference evidence="1" key="1">
    <citation type="submission" date="2007-11" db="EMBL/GenBank/DDBJ databases">
        <authorList>
            <person name="Fulton L."/>
            <person name="Clifton S."/>
            <person name="Fulton B."/>
            <person name="Xu J."/>
            <person name="Minx P."/>
            <person name="Pepin K.H."/>
            <person name="Johnson M."/>
            <person name="Thiruvilangam P."/>
            <person name="Bhonagiri V."/>
            <person name="Nash W.E."/>
            <person name="Mardis E.R."/>
            <person name="Wilson R.K."/>
        </authorList>
    </citation>
    <scope>NUCLEOTIDE SEQUENCE [LARGE SCALE GENOMIC DNA]</scope>
    <source>
        <strain evidence="1">DSM 17241</strain>
    </source>
</reference>
<accession>B0PA00</accession>
<proteinExistence type="predicted"/>
<evidence type="ECO:0000313" key="2">
    <source>
        <dbReference type="Proteomes" id="UP000003803"/>
    </source>
</evidence>
<dbReference type="EMBL" id="ABGD02000012">
    <property type="protein sequence ID" value="EDS11677.1"/>
    <property type="molecule type" value="Genomic_DNA"/>
</dbReference>
<comment type="caution">
    <text evidence="1">The sequence shown here is derived from an EMBL/GenBank/DDBJ whole genome shotgun (WGS) entry which is preliminary data.</text>
</comment>
<organism evidence="1 2">
    <name type="scientific">Anaerotruncus colihominis DSM 17241</name>
    <dbReference type="NCBI Taxonomy" id="445972"/>
    <lineage>
        <taxon>Bacteria</taxon>
        <taxon>Bacillati</taxon>
        <taxon>Bacillota</taxon>
        <taxon>Clostridia</taxon>
        <taxon>Eubacteriales</taxon>
        <taxon>Oscillospiraceae</taxon>
        <taxon>Anaerotruncus</taxon>
    </lineage>
</organism>
<dbReference type="Proteomes" id="UP000003803">
    <property type="component" value="Unassembled WGS sequence"/>
</dbReference>
<dbReference type="AlphaFoldDB" id="B0PA00"/>